<feature type="domain" description="DUF1980" evidence="2">
    <location>
        <begin position="50"/>
        <end position="119"/>
    </location>
</feature>
<keyword evidence="1" id="KW-0812">Transmembrane</keyword>
<proteinExistence type="predicted"/>
<accession>K1SUF7</accession>
<keyword evidence="1" id="KW-0472">Membrane</keyword>
<feature type="transmembrane region" description="Helical" evidence="1">
    <location>
        <begin position="12"/>
        <end position="36"/>
    </location>
</feature>
<evidence type="ECO:0000259" key="2">
    <source>
        <dbReference type="Pfam" id="PF21537"/>
    </source>
</evidence>
<dbReference type="AlphaFoldDB" id="K1SUF7"/>
<name>K1SUF7_9ZZZZ</name>
<dbReference type="EMBL" id="AJWZ01005917">
    <property type="protein sequence ID" value="EKC61248.1"/>
    <property type="molecule type" value="Genomic_DNA"/>
</dbReference>
<gene>
    <name evidence="3" type="ORF">OBE_08577</name>
</gene>
<dbReference type="Pfam" id="PF21537">
    <property type="entry name" value="DUF1980_C"/>
    <property type="match status" value="1"/>
</dbReference>
<sequence>MFAIFKLNGKMIFKIIFVILTILIFIMFAIGVINIINSNERITSKSEGVPQSEINTISAANYTNVLKTVHENMTPYIGKKIRFVGFVYRLYDFSNDKFVLARQMIVSPDLQAVVVGFLAT</sequence>
<comment type="caution">
    <text evidence="3">The sequence shown here is derived from an EMBL/GenBank/DDBJ whole genome shotgun (WGS) entry which is preliminary data.</text>
</comment>
<reference evidence="3" key="1">
    <citation type="journal article" date="2013" name="Environ. Microbiol.">
        <title>Microbiota from the distal guts of lean and obese adolescents exhibit partial functional redundancy besides clear differences in community structure.</title>
        <authorList>
            <person name="Ferrer M."/>
            <person name="Ruiz A."/>
            <person name="Lanza F."/>
            <person name="Haange S.B."/>
            <person name="Oberbach A."/>
            <person name="Till H."/>
            <person name="Bargiela R."/>
            <person name="Campoy C."/>
            <person name="Segura M.T."/>
            <person name="Richter M."/>
            <person name="von Bergen M."/>
            <person name="Seifert J."/>
            <person name="Suarez A."/>
        </authorList>
    </citation>
    <scope>NUCLEOTIDE SEQUENCE</scope>
</reference>
<dbReference type="InterPro" id="IPR048447">
    <property type="entry name" value="DUF1980_C"/>
</dbReference>
<keyword evidence="1" id="KW-1133">Transmembrane helix</keyword>
<protein>
    <submittedName>
        <fullName evidence="3">Secreted protein</fullName>
    </submittedName>
</protein>
<organism evidence="3">
    <name type="scientific">human gut metagenome</name>
    <dbReference type="NCBI Taxonomy" id="408170"/>
    <lineage>
        <taxon>unclassified sequences</taxon>
        <taxon>metagenomes</taxon>
        <taxon>organismal metagenomes</taxon>
    </lineage>
</organism>
<evidence type="ECO:0000256" key="1">
    <source>
        <dbReference type="SAM" id="Phobius"/>
    </source>
</evidence>
<evidence type="ECO:0000313" key="3">
    <source>
        <dbReference type="EMBL" id="EKC61248.1"/>
    </source>
</evidence>